<dbReference type="EMBL" id="KV936379">
    <property type="protein sequence ID" value="PIO30552.1"/>
    <property type="molecule type" value="Genomic_DNA"/>
</dbReference>
<protein>
    <submittedName>
        <fullName evidence="1">Uncharacterized protein</fullName>
    </submittedName>
</protein>
<reference evidence="1" key="2">
    <citation type="submission" date="2017-08" db="EMBL/GenBank/DDBJ databases">
        <title>Assembly of the North American Bullfrog Genome.</title>
        <authorList>
            <person name="Warren R.L."/>
            <person name="Vandervalk B.P."/>
            <person name="Kucuk E."/>
            <person name="Birol I."/>
            <person name="Helbing C."/>
            <person name="Pandoh P."/>
            <person name="Behsaz B."/>
            <person name="Mohamadi H."/>
            <person name="Chu J."/>
            <person name="Jackman S."/>
            <person name="Hammond S.A."/>
            <person name="Veldhoen N."/>
            <person name="Kirk H."/>
            <person name="Zhao Y."/>
            <person name="Coope R."/>
            <person name="Pleasance S."/>
            <person name="Moore R."/>
            <person name="Holt R."/>
        </authorList>
    </citation>
    <scope>NUCLEOTIDE SEQUENCE</scope>
    <source>
        <strain evidence="1">Bruno</strain>
        <tissue evidence="1">Liver</tissue>
    </source>
</reference>
<dbReference type="Proteomes" id="UP000228934">
    <property type="component" value="Unassembled WGS sequence"/>
</dbReference>
<name>A0A2G9RTQ2_AQUCT</name>
<proteinExistence type="predicted"/>
<dbReference type="EMBL" id="KV936379">
    <property type="protein sequence ID" value="PIO30553.1"/>
    <property type="molecule type" value="Genomic_DNA"/>
</dbReference>
<dbReference type="AlphaFoldDB" id="A0A2G9RTQ2"/>
<evidence type="ECO:0000313" key="1">
    <source>
        <dbReference type="EMBL" id="PIO30553.1"/>
    </source>
</evidence>
<gene>
    <name evidence="1" type="ORF">AB205_0208500</name>
</gene>
<accession>A0A2G9RTQ2</accession>
<keyword evidence="2" id="KW-1185">Reference proteome</keyword>
<reference evidence="2" key="1">
    <citation type="journal article" date="2017" name="Nat. Commun.">
        <title>The North American bullfrog draft genome provides insight into hormonal regulation of long noncoding RNA.</title>
        <authorList>
            <person name="Hammond S.A."/>
            <person name="Warren R.L."/>
            <person name="Vandervalk B.P."/>
            <person name="Kucuk E."/>
            <person name="Khan H."/>
            <person name="Gibb E.A."/>
            <person name="Pandoh P."/>
            <person name="Kirk H."/>
            <person name="Zhao Y."/>
            <person name="Jones M."/>
            <person name="Mungall A.J."/>
            <person name="Coope R."/>
            <person name="Pleasance S."/>
            <person name="Moore R.A."/>
            <person name="Holt R.A."/>
            <person name="Round J.M."/>
            <person name="Ohora S."/>
            <person name="Walle B.V."/>
            <person name="Veldhoen N."/>
            <person name="Helbing C.C."/>
            <person name="Birol I."/>
        </authorList>
    </citation>
    <scope>NUCLEOTIDE SEQUENCE [LARGE SCALE GENOMIC DNA]</scope>
</reference>
<sequence length="172" mass="19905">MRKNSQTRQIQGVKSSSFTSTQWMKAWTCPRLVGLTVFPPQRFLQGMFSSTLHHYPPHLDTPIDVSSPVRPGVDSPPAPGPVHIPHPPEPHVNDYLRRIVEVQERQYAVTRRLSHSLALHNRRQLRYYVALERYQHSLRRQLEATLYLGDQIAGIHMSLQRLVTRLGENIFL</sequence>
<organism evidence="1 2">
    <name type="scientific">Aquarana catesbeiana</name>
    <name type="common">American bullfrog</name>
    <name type="synonym">Rana catesbeiana</name>
    <dbReference type="NCBI Taxonomy" id="8400"/>
    <lineage>
        <taxon>Eukaryota</taxon>
        <taxon>Metazoa</taxon>
        <taxon>Chordata</taxon>
        <taxon>Craniata</taxon>
        <taxon>Vertebrata</taxon>
        <taxon>Euteleostomi</taxon>
        <taxon>Amphibia</taxon>
        <taxon>Batrachia</taxon>
        <taxon>Anura</taxon>
        <taxon>Neobatrachia</taxon>
        <taxon>Ranoidea</taxon>
        <taxon>Ranidae</taxon>
        <taxon>Aquarana</taxon>
    </lineage>
</organism>
<evidence type="ECO:0000313" key="2">
    <source>
        <dbReference type="Proteomes" id="UP000228934"/>
    </source>
</evidence>